<keyword evidence="3" id="KW-0460">Magnesium</keyword>
<keyword evidence="4" id="KW-0378">Hydrolase</keyword>
<dbReference type="SFLD" id="SFLDG01129">
    <property type="entry name" value="C1.5:_HAD__Beta-PGM__Phosphata"/>
    <property type="match status" value="1"/>
</dbReference>
<dbReference type="NCBIfam" id="TIGR01509">
    <property type="entry name" value="HAD-SF-IA-v3"/>
    <property type="match status" value="1"/>
</dbReference>
<sequence>MILEPGYENDKVGKFDDISGIAPLQTVLFDIDGTLCHSESLHYLALKELLPTIGFNNGIPFTKEFYVKNFSGKHNSEIEVSLFSKDHDDAFKLKFGDDLFEIFKRLAVEQLEPVKGLNKMCEWIKKRGYKRAAVTNCPRKNAEFILKTLGLTDFFDVLVIGNECENPKPFPDPYLKALQLLGESAAHAFVFEDSVCGIKSGVAAGMPVIGLTTSNKDQKSLLEAKPAFLIKDYEDPKLWTALEQLDNLA</sequence>
<dbReference type="Gene3D" id="1.10.150.240">
    <property type="entry name" value="Putative phosphatase, domain 2"/>
    <property type="match status" value="1"/>
</dbReference>
<dbReference type="OMA" id="YCICSNA"/>
<dbReference type="PANTHER" id="PTHR46193:SF9">
    <property type="entry name" value="HALOACID DEHALOGENASE-LIKE HYDROLASE DOMAIN-CONTAINING PROTEIN SGPP"/>
    <property type="match status" value="1"/>
</dbReference>
<dbReference type="Pfam" id="PF13419">
    <property type="entry name" value="HAD_2"/>
    <property type="match status" value="1"/>
</dbReference>
<dbReference type="STRING" id="29655.A0A0K9P4C4"/>
<evidence type="ECO:0000313" key="4">
    <source>
        <dbReference type="EMBL" id="KMZ63077.1"/>
    </source>
</evidence>
<organism evidence="4 5">
    <name type="scientific">Zostera marina</name>
    <name type="common">Eelgrass</name>
    <dbReference type="NCBI Taxonomy" id="29655"/>
    <lineage>
        <taxon>Eukaryota</taxon>
        <taxon>Viridiplantae</taxon>
        <taxon>Streptophyta</taxon>
        <taxon>Embryophyta</taxon>
        <taxon>Tracheophyta</taxon>
        <taxon>Spermatophyta</taxon>
        <taxon>Magnoliopsida</taxon>
        <taxon>Liliopsida</taxon>
        <taxon>Zosteraceae</taxon>
        <taxon>Zostera</taxon>
    </lineage>
</organism>
<keyword evidence="5" id="KW-1185">Reference proteome</keyword>
<comment type="cofactor">
    <cofactor evidence="1">
        <name>Mg(2+)</name>
        <dbReference type="ChEBI" id="CHEBI:18420"/>
    </cofactor>
</comment>
<gene>
    <name evidence="4" type="ORF">ZOSMA_42G01160</name>
</gene>
<dbReference type="CDD" id="cd07505">
    <property type="entry name" value="HAD_BPGM-like"/>
    <property type="match status" value="1"/>
</dbReference>
<dbReference type="Proteomes" id="UP000036987">
    <property type="component" value="Unassembled WGS sequence"/>
</dbReference>
<reference evidence="5" key="1">
    <citation type="journal article" date="2016" name="Nature">
        <title>The genome of the seagrass Zostera marina reveals angiosperm adaptation to the sea.</title>
        <authorList>
            <person name="Olsen J.L."/>
            <person name="Rouze P."/>
            <person name="Verhelst B."/>
            <person name="Lin Y.-C."/>
            <person name="Bayer T."/>
            <person name="Collen J."/>
            <person name="Dattolo E."/>
            <person name="De Paoli E."/>
            <person name="Dittami S."/>
            <person name="Maumus F."/>
            <person name="Michel G."/>
            <person name="Kersting A."/>
            <person name="Lauritano C."/>
            <person name="Lohaus R."/>
            <person name="Toepel M."/>
            <person name="Tonon T."/>
            <person name="Vanneste K."/>
            <person name="Amirebrahimi M."/>
            <person name="Brakel J."/>
            <person name="Bostroem C."/>
            <person name="Chovatia M."/>
            <person name="Grimwood J."/>
            <person name="Jenkins J.W."/>
            <person name="Jueterbock A."/>
            <person name="Mraz A."/>
            <person name="Stam W.T."/>
            <person name="Tice H."/>
            <person name="Bornberg-Bauer E."/>
            <person name="Green P.J."/>
            <person name="Pearson G.A."/>
            <person name="Procaccini G."/>
            <person name="Duarte C.M."/>
            <person name="Schmutz J."/>
            <person name="Reusch T.B.H."/>
            <person name="Van de Peer Y."/>
        </authorList>
    </citation>
    <scope>NUCLEOTIDE SEQUENCE [LARGE SCALE GENOMIC DNA]</scope>
    <source>
        <strain evidence="5">cv. Finnish</strain>
    </source>
</reference>
<keyword evidence="2" id="KW-0479">Metal-binding</keyword>
<dbReference type="PANTHER" id="PTHR46193">
    <property type="entry name" value="6-PHOSPHOGLUCONATE PHOSPHATASE"/>
    <property type="match status" value="1"/>
</dbReference>
<dbReference type="InterPro" id="IPR023214">
    <property type="entry name" value="HAD_sf"/>
</dbReference>
<evidence type="ECO:0000256" key="2">
    <source>
        <dbReference type="ARBA" id="ARBA00022723"/>
    </source>
</evidence>
<evidence type="ECO:0000313" key="5">
    <source>
        <dbReference type="Proteomes" id="UP000036987"/>
    </source>
</evidence>
<comment type="caution">
    <text evidence="4">The sequence shown here is derived from an EMBL/GenBank/DDBJ whole genome shotgun (WGS) entry which is preliminary data.</text>
</comment>
<dbReference type="EMBL" id="LFYR01001279">
    <property type="protein sequence ID" value="KMZ63077.1"/>
    <property type="molecule type" value="Genomic_DNA"/>
</dbReference>
<dbReference type="SFLD" id="SFLDG01135">
    <property type="entry name" value="C1.5.6:_HAD__Beta-PGM__Phospha"/>
    <property type="match status" value="1"/>
</dbReference>
<dbReference type="InterPro" id="IPR036412">
    <property type="entry name" value="HAD-like_sf"/>
</dbReference>
<dbReference type="AlphaFoldDB" id="A0A0K9P4C4"/>
<accession>A0A0K9P4C4</accession>
<proteinExistence type="predicted"/>
<dbReference type="OrthoDB" id="40579at2759"/>
<dbReference type="InterPro" id="IPR006439">
    <property type="entry name" value="HAD-SF_hydro_IA"/>
</dbReference>
<name>A0A0K9P4C4_ZOSMR</name>
<dbReference type="SUPFAM" id="SSF56784">
    <property type="entry name" value="HAD-like"/>
    <property type="match status" value="1"/>
</dbReference>
<dbReference type="GO" id="GO:0046872">
    <property type="term" value="F:metal ion binding"/>
    <property type="evidence" value="ECO:0007669"/>
    <property type="project" value="UniProtKB-KW"/>
</dbReference>
<dbReference type="Gene3D" id="3.40.50.1000">
    <property type="entry name" value="HAD superfamily/HAD-like"/>
    <property type="match status" value="1"/>
</dbReference>
<evidence type="ECO:0000256" key="1">
    <source>
        <dbReference type="ARBA" id="ARBA00001946"/>
    </source>
</evidence>
<dbReference type="GO" id="GO:0016787">
    <property type="term" value="F:hydrolase activity"/>
    <property type="evidence" value="ECO:0007669"/>
    <property type="project" value="UniProtKB-KW"/>
</dbReference>
<dbReference type="InterPro" id="IPR041492">
    <property type="entry name" value="HAD_2"/>
</dbReference>
<dbReference type="SFLD" id="SFLDS00003">
    <property type="entry name" value="Haloacid_Dehalogenase"/>
    <property type="match status" value="1"/>
</dbReference>
<evidence type="ECO:0000256" key="3">
    <source>
        <dbReference type="ARBA" id="ARBA00022842"/>
    </source>
</evidence>
<protein>
    <submittedName>
        <fullName evidence="4">HAD-superfamily hydrolase, subfamily IA, variant 3</fullName>
    </submittedName>
</protein>
<dbReference type="InterPro" id="IPR051600">
    <property type="entry name" value="Beta-PGM-like"/>
</dbReference>
<dbReference type="InterPro" id="IPR023198">
    <property type="entry name" value="PGP-like_dom2"/>
</dbReference>